<accession>A0A3M7PML6</accession>
<dbReference type="STRING" id="10195.A0A3M7PML6"/>
<evidence type="ECO:0000256" key="10">
    <source>
        <dbReference type="ARBA" id="ARBA00023157"/>
    </source>
</evidence>
<dbReference type="EMBL" id="REGN01009799">
    <property type="protein sequence ID" value="RNA00352.1"/>
    <property type="molecule type" value="Genomic_DNA"/>
</dbReference>
<feature type="domain" description="Vitamin K epoxide reductase" evidence="13">
    <location>
        <begin position="11"/>
        <end position="93"/>
    </location>
</feature>
<keyword evidence="8 14" id="KW-0560">Oxidoreductase</keyword>
<reference evidence="14 15" key="1">
    <citation type="journal article" date="2018" name="Sci. Rep.">
        <title>Genomic signatures of local adaptation to the degree of environmental predictability in rotifers.</title>
        <authorList>
            <person name="Franch-Gras L."/>
            <person name="Hahn C."/>
            <person name="Garcia-Roger E.M."/>
            <person name="Carmona M.J."/>
            <person name="Serra M."/>
            <person name="Gomez A."/>
        </authorList>
    </citation>
    <scope>NUCLEOTIDE SEQUENCE [LARGE SCALE GENOMIC DNA]</scope>
    <source>
        <strain evidence="14">HYR1</strain>
    </source>
</reference>
<dbReference type="Proteomes" id="UP000276133">
    <property type="component" value="Unassembled WGS sequence"/>
</dbReference>
<keyword evidence="10" id="KW-1015">Disulfide bond</keyword>
<proteinExistence type="inferred from homology"/>
<evidence type="ECO:0000256" key="2">
    <source>
        <dbReference type="ARBA" id="ARBA00006214"/>
    </source>
</evidence>
<evidence type="ECO:0000256" key="12">
    <source>
        <dbReference type="SAM" id="Phobius"/>
    </source>
</evidence>
<evidence type="ECO:0000256" key="8">
    <source>
        <dbReference type="ARBA" id="ARBA00023002"/>
    </source>
</evidence>
<evidence type="ECO:0000256" key="6">
    <source>
        <dbReference type="ARBA" id="ARBA00022824"/>
    </source>
</evidence>
<dbReference type="GO" id="GO:0048038">
    <property type="term" value="F:quinone binding"/>
    <property type="evidence" value="ECO:0007669"/>
    <property type="project" value="UniProtKB-KW"/>
</dbReference>
<evidence type="ECO:0000256" key="11">
    <source>
        <dbReference type="ARBA" id="ARBA00023284"/>
    </source>
</evidence>
<evidence type="ECO:0000256" key="4">
    <source>
        <dbReference type="ARBA" id="ARBA00022692"/>
    </source>
</evidence>
<dbReference type="EC" id="1.17.4.4" evidence="3"/>
<evidence type="ECO:0000313" key="14">
    <source>
        <dbReference type="EMBL" id="RNA00352.1"/>
    </source>
</evidence>
<keyword evidence="5" id="KW-0874">Quinone</keyword>
<name>A0A3M7PML6_BRAPC</name>
<feature type="transmembrane region" description="Helical" evidence="12">
    <location>
        <begin position="7"/>
        <end position="27"/>
    </location>
</feature>
<evidence type="ECO:0000256" key="3">
    <source>
        <dbReference type="ARBA" id="ARBA00012278"/>
    </source>
</evidence>
<keyword evidence="15" id="KW-1185">Reference proteome</keyword>
<keyword evidence="9 12" id="KW-0472">Membrane</keyword>
<feature type="non-terminal residue" evidence="14">
    <location>
        <position position="94"/>
    </location>
</feature>
<keyword evidence="7 12" id="KW-1133">Transmembrane helix</keyword>
<dbReference type="InterPro" id="IPR042406">
    <property type="entry name" value="VKORC1/VKORC1L1"/>
</dbReference>
<evidence type="ECO:0000256" key="7">
    <source>
        <dbReference type="ARBA" id="ARBA00022989"/>
    </source>
</evidence>
<protein>
    <recommendedName>
        <fullName evidence="3">vitamin-K-epoxide reductase (warfarin-sensitive)</fullName>
        <ecNumber evidence="3">1.17.4.4</ecNumber>
    </recommendedName>
</protein>
<comment type="similarity">
    <text evidence="2">Belongs to the VKOR family.</text>
</comment>
<dbReference type="GO" id="GO:0042373">
    <property type="term" value="P:vitamin K metabolic process"/>
    <property type="evidence" value="ECO:0007669"/>
    <property type="project" value="InterPro"/>
</dbReference>
<keyword evidence="11" id="KW-0676">Redox-active center</keyword>
<dbReference type="PANTHER" id="PTHR14519:SF5">
    <property type="entry name" value="VITAMIN K EPOXIDE REDUCTASE COMPLEX SUBUNIT 1-LIKE PROTEIN 1"/>
    <property type="match status" value="1"/>
</dbReference>
<dbReference type="InterPro" id="IPR012932">
    <property type="entry name" value="VKOR"/>
</dbReference>
<dbReference type="AlphaFoldDB" id="A0A3M7PML6"/>
<keyword evidence="6" id="KW-0256">Endoplasmic reticulum</keyword>
<comment type="subcellular location">
    <subcellularLocation>
        <location evidence="1">Endoplasmic reticulum membrane</location>
        <topology evidence="1">Multi-pass membrane protein</topology>
    </subcellularLocation>
</comment>
<dbReference type="InterPro" id="IPR038354">
    <property type="entry name" value="VKOR_sf"/>
</dbReference>
<evidence type="ECO:0000256" key="5">
    <source>
        <dbReference type="ARBA" id="ARBA00022719"/>
    </source>
</evidence>
<dbReference type="PANTHER" id="PTHR14519">
    <property type="entry name" value="VITAMIN K EPOXIDE REDUCTASE COMPLEX, SUBUNIT 1"/>
    <property type="match status" value="1"/>
</dbReference>
<gene>
    <name evidence="14" type="ORF">BpHYR1_046746</name>
</gene>
<evidence type="ECO:0000256" key="1">
    <source>
        <dbReference type="ARBA" id="ARBA00004477"/>
    </source>
</evidence>
<dbReference type="OrthoDB" id="17010at2759"/>
<organism evidence="14 15">
    <name type="scientific">Brachionus plicatilis</name>
    <name type="common">Marine rotifer</name>
    <name type="synonym">Brachionus muelleri</name>
    <dbReference type="NCBI Taxonomy" id="10195"/>
    <lineage>
        <taxon>Eukaryota</taxon>
        <taxon>Metazoa</taxon>
        <taxon>Spiralia</taxon>
        <taxon>Gnathifera</taxon>
        <taxon>Rotifera</taxon>
        <taxon>Eurotatoria</taxon>
        <taxon>Monogononta</taxon>
        <taxon>Pseudotrocha</taxon>
        <taxon>Ploima</taxon>
        <taxon>Brachionidae</taxon>
        <taxon>Brachionus</taxon>
    </lineage>
</organism>
<dbReference type="GO" id="GO:0005789">
    <property type="term" value="C:endoplasmic reticulum membrane"/>
    <property type="evidence" value="ECO:0007669"/>
    <property type="project" value="UniProtKB-SubCell"/>
</dbReference>
<dbReference type="GO" id="GO:0047057">
    <property type="term" value="F:vitamin-K-epoxide reductase (warfarin-sensitive) activity"/>
    <property type="evidence" value="ECO:0007669"/>
    <property type="project" value="UniProtKB-EC"/>
</dbReference>
<keyword evidence="4 12" id="KW-0812">Transmembrane</keyword>
<comment type="caution">
    <text evidence="14">The sequence shown here is derived from an EMBL/GenBank/DDBJ whole genome shotgun (WGS) entry which is preliminary data.</text>
</comment>
<evidence type="ECO:0000313" key="15">
    <source>
        <dbReference type="Proteomes" id="UP000276133"/>
    </source>
</evidence>
<dbReference type="Pfam" id="PF07884">
    <property type="entry name" value="VKOR"/>
    <property type="match status" value="1"/>
</dbReference>
<evidence type="ECO:0000259" key="13">
    <source>
        <dbReference type="Pfam" id="PF07884"/>
    </source>
</evidence>
<dbReference type="Gene3D" id="1.20.1440.130">
    <property type="entry name" value="VKOR domain"/>
    <property type="match status" value="1"/>
</dbReference>
<evidence type="ECO:0000256" key="9">
    <source>
        <dbReference type="ARBA" id="ARBA00023136"/>
    </source>
</evidence>
<sequence length="94" mass="10505">MSLLEDINFYINICSAFGLVIAFYSYYVKIKYLRDPGQYRALCDINNKMSCSKVITSRYGSGFGIVGKLFGENSSLNVSNSLLGGVFYALQIIF</sequence>